<name>A0AAV5WDH0_9BILA</name>
<comment type="caution">
    <text evidence="1">The sequence shown here is derived from an EMBL/GenBank/DDBJ whole genome shotgun (WGS) entry which is preliminary data.</text>
</comment>
<gene>
    <name evidence="1" type="ORF">PFISCL1PPCAC_19161</name>
</gene>
<dbReference type="EMBL" id="BTSY01000005">
    <property type="protein sequence ID" value="GMT27864.1"/>
    <property type="molecule type" value="Genomic_DNA"/>
</dbReference>
<organism evidence="1 2">
    <name type="scientific">Pristionchus fissidentatus</name>
    <dbReference type="NCBI Taxonomy" id="1538716"/>
    <lineage>
        <taxon>Eukaryota</taxon>
        <taxon>Metazoa</taxon>
        <taxon>Ecdysozoa</taxon>
        <taxon>Nematoda</taxon>
        <taxon>Chromadorea</taxon>
        <taxon>Rhabditida</taxon>
        <taxon>Rhabditina</taxon>
        <taxon>Diplogasteromorpha</taxon>
        <taxon>Diplogasteroidea</taxon>
        <taxon>Neodiplogasteridae</taxon>
        <taxon>Pristionchus</taxon>
    </lineage>
</organism>
<feature type="non-terminal residue" evidence="1">
    <location>
        <position position="1"/>
    </location>
</feature>
<evidence type="ECO:0000313" key="2">
    <source>
        <dbReference type="Proteomes" id="UP001432322"/>
    </source>
</evidence>
<accession>A0AAV5WDH0</accession>
<sequence>LATLKNKSVVIITHAVEGITAEGLFNLYQKIRNEEVDAKCVMLDATEDVWTGFLNLAKEEKFEKRPIQSCSFYTYICLLKGN</sequence>
<protein>
    <submittedName>
        <fullName evidence="1">Uncharacterized protein</fullName>
    </submittedName>
</protein>
<keyword evidence="2" id="KW-1185">Reference proteome</keyword>
<proteinExistence type="predicted"/>
<dbReference type="AlphaFoldDB" id="A0AAV5WDH0"/>
<dbReference type="Proteomes" id="UP001432322">
    <property type="component" value="Unassembled WGS sequence"/>
</dbReference>
<evidence type="ECO:0000313" key="1">
    <source>
        <dbReference type="EMBL" id="GMT27864.1"/>
    </source>
</evidence>
<reference evidence="1" key="1">
    <citation type="submission" date="2023-10" db="EMBL/GenBank/DDBJ databases">
        <title>Genome assembly of Pristionchus species.</title>
        <authorList>
            <person name="Yoshida K."/>
            <person name="Sommer R.J."/>
        </authorList>
    </citation>
    <scope>NUCLEOTIDE SEQUENCE</scope>
    <source>
        <strain evidence="1">RS5133</strain>
    </source>
</reference>
<feature type="non-terminal residue" evidence="1">
    <location>
        <position position="82"/>
    </location>
</feature>